<dbReference type="EMBL" id="CAJB01000136">
    <property type="protein sequence ID" value="CCH77767.1"/>
    <property type="molecule type" value="Genomic_DNA"/>
</dbReference>
<feature type="region of interest" description="Disordered" evidence="1">
    <location>
        <begin position="1"/>
        <end position="66"/>
    </location>
</feature>
<comment type="caution">
    <text evidence="2">The sequence shown here is derived from an EMBL/GenBank/DDBJ whole genome shotgun (WGS) entry which is preliminary data.</text>
</comment>
<gene>
    <name evidence="2" type="ORF">BN12_2200008</name>
</gene>
<feature type="compositionally biased region" description="Low complexity" evidence="1">
    <location>
        <begin position="15"/>
        <end position="26"/>
    </location>
</feature>
<sequence>MRPVWRRPRARGPDRSSSSRPARAGPFFPPYPPVGDPDLPFSPPAGPQTQTKNIENKRNSRIVILN</sequence>
<evidence type="ECO:0000313" key="3">
    <source>
        <dbReference type="Proteomes" id="UP000035721"/>
    </source>
</evidence>
<feature type="compositionally biased region" description="Basic residues" evidence="1">
    <location>
        <begin position="1"/>
        <end position="10"/>
    </location>
</feature>
<reference evidence="2 3" key="1">
    <citation type="journal article" date="2013" name="ISME J.">
        <title>A metabolic model for members of the genus Tetrasphaera involved in enhanced biological phosphorus removal.</title>
        <authorList>
            <person name="Kristiansen R."/>
            <person name="Nguyen H.T.T."/>
            <person name="Saunders A.M."/>
            <person name="Nielsen J.L."/>
            <person name="Wimmer R."/>
            <person name="Le V.Q."/>
            <person name="McIlroy S.J."/>
            <person name="Petrovski S."/>
            <person name="Seviour R.J."/>
            <person name="Calteau A."/>
            <person name="Nielsen K.L."/>
            <person name="Nielsen P.H."/>
        </authorList>
    </citation>
    <scope>NUCLEOTIDE SEQUENCE [LARGE SCALE GENOMIC DNA]</scope>
    <source>
        <strain evidence="2 3">T1-X7</strain>
    </source>
</reference>
<dbReference type="AlphaFoldDB" id="A0A077LXZ1"/>
<accession>A0A077LXZ1</accession>
<protein>
    <submittedName>
        <fullName evidence="2">Uncharacterized protein</fullName>
    </submittedName>
</protein>
<dbReference type="Proteomes" id="UP000035721">
    <property type="component" value="Unassembled WGS sequence"/>
</dbReference>
<proteinExistence type="predicted"/>
<organism evidence="2 3">
    <name type="scientific">Nostocoides japonicum T1-X7</name>
    <dbReference type="NCBI Taxonomy" id="1194083"/>
    <lineage>
        <taxon>Bacteria</taxon>
        <taxon>Bacillati</taxon>
        <taxon>Actinomycetota</taxon>
        <taxon>Actinomycetes</taxon>
        <taxon>Micrococcales</taxon>
        <taxon>Intrasporangiaceae</taxon>
        <taxon>Nostocoides</taxon>
    </lineage>
</organism>
<evidence type="ECO:0000313" key="2">
    <source>
        <dbReference type="EMBL" id="CCH77767.1"/>
    </source>
</evidence>
<keyword evidence="3" id="KW-1185">Reference proteome</keyword>
<feature type="compositionally biased region" description="Pro residues" evidence="1">
    <location>
        <begin position="27"/>
        <end position="46"/>
    </location>
</feature>
<name>A0A077LXZ1_9MICO</name>
<evidence type="ECO:0000256" key="1">
    <source>
        <dbReference type="SAM" id="MobiDB-lite"/>
    </source>
</evidence>
<dbReference type="STRING" id="1194083.BN12_2200008"/>